<dbReference type="EMBL" id="CAJJDP010000157">
    <property type="protein sequence ID" value="CAD8211767.1"/>
    <property type="molecule type" value="Genomic_DNA"/>
</dbReference>
<dbReference type="Proteomes" id="UP000683925">
    <property type="component" value="Unassembled WGS sequence"/>
</dbReference>
<accession>A0A8S1YG25</accession>
<comment type="caution">
    <text evidence="1">The sequence shown here is derived from an EMBL/GenBank/DDBJ whole genome shotgun (WGS) entry which is preliminary data.</text>
</comment>
<proteinExistence type="predicted"/>
<sequence length="98" mass="11900">MTLHGSDESKNVIISDFNINYNRWQGCQISWSCKVRFQRTGKDFLQQILEENGMIQNYIYKNYSQLYFRDMWYYESRQKGQIANNSTFCLIEYLQIKI</sequence>
<organism evidence="1 2">
    <name type="scientific">Paramecium octaurelia</name>
    <dbReference type="NCBI Taxonomy" id="43137"/>
    <lineage>
        <taxon>Eukaryota</taxon>
        <taxon>Sar</taxon>
        <taxon>Alveolata</taxon>
        <taxon>Ciliophora</taxon>
        <taxon>Intramacronucleata</taxon>
        <taxon>Oligohymenophorea</taxon>
        <taxon>Peniculida</taxon>
        <taxon>Parameciidae</taxon>
        <taxon>Paramecium</taxon>
    </lineage>
</organism>
<name>A0A8S1YG25_PAROT</name>
<evidence type="ECO:0000313" key="2">
    <source>
        <dbReference type="Proteomes" id="UP000683925"/>
    </source>
</evidence>
<evidence type="ECO:0000313" key="1">
    <source>
        <dbReference type="EMBL" id="CAD8211767.1"/>
    </source>
</evidence>
<reference evidence="1" key="1">
    <citation type="submission" date="2021-01" db="EMBL/GenBank/DDBJ databases">
        <authorList>
            <consortium name="Genoscope - CEA"/>
            <person name="William W."/>
        </authorList>
    </citation>
    <scope>NUCLEOTIDE SEQUENCE</scope>
</reference>
<gene>
    <name evidence="1" type="ORF">POCTA_138.1.T1550092</name>
</gene>
<protein>
    <submittedName>
        <fullName evidence="1">Uncharacterized protein</fullName>
    </submittedName>
</protein>
<keyword evidence="2" id="KW-1185">Reference proteome</keyword>
<dbReference type="AlphaFoldDB" id="A0A8S1YG25"/>